<dbReference type="AlphaFoldDB" id="H1SDI5"/>
<dbReference type="InterPro" id="IPR025484">
    <property type="entry name" value="DUF4376"/>
</dbReference>
<protein>
    <submittedName>
        <fullName evidence="2">Tail fiber assembly protein</fullName>
    </submittedName>
</protein>
<dbReference type="EMBL" id="AHJE01000093">
    <property type="protein sequence ID" value="EHP39439.1"/>
    <property type="molecule type" value="Genomic_DNA"/>
</dbReference>
<accession>H1SDI5</accession>
<gene>
    <name evidence="2" type="ORF">OR16_31809</name>
</gene>
<comment type="caution">
    <text evidence="2">The sequence shown here is derived from an EMBL/GenBank/DDBJ whole genome shotgun (WGS) entry which is preliminary data.</text>
</comment>
<organism evidence="2 3">
    <name type="scientific">Cupriavidus basilensis OR16</name>
    <dbReference type="NCBI Taxonomy" id="1127483"/>
    <lineage>
        <taxon>Bacteria</taxon>
        <taxon>Pseudomonadati</taxon>
        <taxon>Pseudomonadota</taxon>
        <taxon>Betaproteobacteria</taxon>
        <taxon>Burkholderiales</taxon>
        <taxon>Burkholderiaceae</taxon>
        <taxon>Cupriavidus</taxon>
    </lineage>
</organism>
<dbReference type="OrthoDB" id="9027476at2"/>
<proteinExistence type="predicted"/>
<dbReference type="Proteomes" id="UP000005808">
    <property type="component" value="Unassembled WGS sequence"/>
</dbReference>
<sequence>MDKIIYHFDPTTGELLASGPVYIGPAGDEQIAAFATLTPPPDPTEGYVAVVVPGSLTAGYGCSWSLVRDWRLTVLYRATDGAPLQAGASELAGWSGLGEIPVNITAQPRPSSSHTWSGGAWVFDLVAAKAAKLVAINAEWAQRQASPFAFGGHKFDADPVSTARILAAGQIGGIAKGAGRTYTASLPASDGSDVDFEADELVNLAMALAEHRDNCYRIAGDLKALLSTAASEEELAAIVWPSAGV</sequence>
<feature type="domain" description="DUF4376" evidence="1">
    <location>
        <begin position="127"/>
        <end position="237"/>
    </location>
</feature>
<dbReference type="Pfam" id="PF14301">
    <property type="entry name" value="DUF4376"/>
    <property type="match status" value="1"/>
</dbReference>
<reference evidence="2 3" key="1">
    <citation type="journal article" date="2012" name="J. Bacteriol.">
        <title>De Novo Genome Project of Cupriavidus basilensis OR16.</title>
        <authorList>
            <person name="Cserhati M."/>
            <person name="Kriszt B."/>
            <person name="Szoboszlay S."/>
            <person name="Toth A."/>
            <person name="Szabo I."/>
            <person name="Tancsics A."/>
            <person name="Nagy I."/>
            <person name="Horvath B."/>
            <person name="Nagy I."/>
            <person name="Kukolya J."/>
        </authorList>
    </citation>
    <scope>NUCLEOTIDE SEQUENCE [LARGE SCALE GENOMIC DNA]</scope>
    <source>
        <strain evidence="2 3">OR16</strain>
    </source>
</reference>
<evidence type="ECO:0000313" key="3">
    <source>
        <dbReference type="Proteomes" id="UP000005808"/>
    </source>
</evidence>
<dbReference type="RefSeq" id="WP_006162212.1">
    <property type="nucleotide sequence ID" value="NZ_AHJE01000093.1"/>
</dbReference>
<name>H1SDI5_9BURK</name>
<evidence type="ECO:0000313" key="2">
    <source>
        <dbReference type="EMBL" id="EHP39439.1"/>
    </source>
</evidence>
<evidence type="ECO:0000259" key="1">
    <source>
        <dbReference type="Pfam" id="PF14301"/>
    </source>
</evidence>